<dbReference type="InterPro" id="IPR050237">
    <property type="entry name" value="ATP-dep_AMP-bd_enzyme"/>
</dbReference>
<dbReference type="EC" id="6.2.1.12" evidence="1"/>
<evidence type="ECO:0000256" key="1">
    <source>
        <dbReference type="NCBIfam" id="TIGR02372"/>
    </source>
</evidence>
<gene>
    <name evidence="4" type="primary">pcl</name>
    <name evidence="4" type="ORF">JJB74_16920</name>
</gene>
<dbReference type="NCBIfam" id="TIGR02372">
    <property type="entry name" value="4_coum_CoA_lig"/>
    <property type="match status" value="1"/>
</dbReference>
<dbReference type="InterPro" id="IPR000873">
    <property type="entry name" value="AMP-dep_synth/lig_dom"/>
</dbReference>
<accession>A0A934T062</accession>
<dbReference type="SUPFAM" id="SSF56801">
    <property type="entry name" value="Acetyl-CoA synthetase-like"/>
    <property type="match status" value="1"/>
</dbReference>
<dbReference type="EMBL" id="JAEPBG010000007">
    <property type="protein sequence ID" value="MBK4736307.1"/>
    <property type="molecule type" value="Genomic_DNA"/>
</dbReference>
<dbReference type="Pfam" id="PF13193">
    <property type="entry name" value="AMP-binding_C"/>
    <property type="match status" value="1"/>
</dbReference>
<protein>
    <recommendedName>
        <fullName evidence="1">4-coumarate--CoA ligase</fullName>
        <ecNumber evidence="1">6.2.1.12</ecNumber>
    </recommendedName>
</protein>
<reference evidence="4" key="1">
    <citation type="submission" date="2021-01" db="EMBL/GenBank/DDBJ databases">
        <title>Genome sequence of strain Noviherbaspirillum sp. DKR-6.</title>
        <authorList>
            <person name="Chaudhary D.K."/>
        </authorList>
    </citation>
    <scope>NUCLEOTIDE SEQUENCE</scope>
    <source>
        <strain evidence="4">DKR-6</strain>
    </source>
</reference>
<dbReference type="Gene3D" id="3.30.300.30">
    <property type="match status" value="1"/>
</dbReference>
<dbReference type="PANTHER" id="PTHR43767:SF10">
    <property type="entry name" value="SURFACTIN SYNTHASE SUBUNIT 1"/>
    <property type="match status" value="1"/>
</dbReference>
<dbReference type="GO" id="GO:0009698">
    <property type="term" value="P:phenylpropanoid metabolic process"/>
    <property type="evidence" value="ECO:0007669"/>
    <property type="project" value="InterPro"/>
</dbReference>
<sequence>MDVSPVARNSQQSCAWWRDDASVHRLVSDLVRAELAAQRPGTALPFSGLLPLDCNLINDLDADSLEMMTLAGAMSECTHMHESGIEDYLLVKPTIGDWIEIARHALEQYSAQLTFRTSGSTGEPKRCSHALWTLWQEAQALAMLFPGRQRVLSAVPAHHIYGFLFTILLPQALAQQQGGAPLPVLDLRGGGAGGLMRQARDGDVVIGFPDWWRSMLRSGAHLDADVVGVTSTAPCPDDLAQGILDAGMVRLVEIYGSSETAGIGWRDRHGAAYRLFPHWSRGDDGESLTRLLQDGSALAHVLRDRIDWRGEREFLPAGRIDEAVQVGGINVFPERVREVLLRHPQVRDAAVRLMRPEEGSRLKAFIVPRDAACDTTALAAALAAWIRTRLPAPALPKAYSFGESLPVSETGKPRDWPIPPIAPALPLE</sequence>
<dbReference type="AlphaFoldDB" id="A0A934T062"/>
<comment type="caution">
    <text evidence="4">The sequence shown here is derived from an EMBL/GenBank/DDBJ whole genome shotgun (WGS) entry which is preliminary data.</text>
</comment>
<keyword evidence="5" id="KW-1185">Reference proteome</keyword>
<dbReference type="RefSeq" id="WP_200593639.1">
    <property type="nucleotide sequence ID" value="NZ_JAEPBG010000007.1"/>
</dbReference>
<evidence type="ECO:0000259" key="3">
    <source>
        <dbReference type="Pfam" id="PF13193"/>
    </source>
</evidence>
<evidence type="ECO:0000313" key="4">
    <source>
        <dbReference type="EMBL" id="MBK4736307.1"/>
    </source>
</evidence>
<dbReference type="Proteomes" id="UP000622890">
    <property type="component" value="Unassembled WGS sequence"/>
</dbReference>
<dbReference type="PANTHER" id="PTHR43767">
    <property type="entry name" value="LONG-CHAIN-FATTY-ACID--COA LIGASE"/>
    <property type="match status" value="1"/>
</dbReference>
<dbReference type="Pfam" id="PF00501">
    <property type="entry name" value="AMP-binding"/>
    <property type="match status" value="1"/>
</dbReference>
<evidence type="ECO:0000259" key="2">
    <source>
        <dbReference type="Pfam" id="PF00501"/>
    </source>
</evidence>
<proteinExistence type="predicted"/>
<dbReference type="InterPro" id="IPR025110">
    <property type="entry name" value="AMP-bd_C"/>
</dbReference>
<organism evidence="4 5">
    <name type="scientific">Noviherbaspirillum pedocola</name>
    <dbReference type="NCBI Taxonomy" id="2801341"/>
    <lineage>
        <taxon>Bacteria</taxon>
        <taxon>Pseudomonadati</taxon>
        <taxon>Pseudomonadota</taxon>
        <taxon>Betaproteobacteria</taxon>
        <taxon>Burkholderiales</taxon>
        <taxon>Oxalobacteraceae</taxon>
        <taxon>Noviherbaspirillum</taxon>
    </lineage>
</organism>
<evidence type="ECO:0000313" key="5">
    <source>
        <dbReference type="Proteomes" id="UP000622890"/>
    </source>
</evidence>
<dbReference type="Gene3D" id="3.40.50.12780">
    <property type="entry name" value="N-terminal domain of ligase-like"/>
    <property type="match status" value="1"/>
</dbReference>
<dbReference type="InterPro" id="IPR012743">
    <property type="entry name" value="4_coum_CoA_lig"/>
</dbReference>
<name>A0A934T062_9BURK</name>
<feature type="domain" description="AMP-dependent synthetase/ligase" evidence="2">
    <location>
        <begin position="117"/>
        <end position="265"/>
    </location>
</feature>
<dbReference type="InterPro" id="IPR042099">
    <property type="entry name" value="ANL_N_sf"/>
</dbReference>
<feature type="domain" description="AMP-binding enzyme C-terminal" evidence="3">
    <location>
        <begin position="338"/>
        <end position="412"/>
    </location>
</feature>
<dbReference type="InterPro" id="IPR045851">
    <property type="entry name" value="AMP-bd_C_sf"/>
</dbReference>
<keyword evidence="4" id="KW-0436">Ligase</keyword>
<dbReference type="GO" id="GO:0016207">
    <property type="term" value="F:4-coumarate-CoA ligase activity"/>
    <property type="evidence" value="ECO:0007669"/>
    <property type="project" value="UniProtKB-EC"/>
</dbReference>